<protein>
    <recommendedName>
        <fullName evidence="10">Cytochrome P450</fullName>
    </recommendedName>
</protein>
<keyword evidence="7" id="KW-0349">Heme</keyword>
<dbReference type="SUPFAM" id="SSF48264">
    <property type="entry name" value="Cytochrome P450"/>
    <property type="match status" value="1"/>
</dbReference>
<evidence type="ECO:0008006" key="10">
    <source>
        <dbReference type="Google" id="ProtNLM"/>
    </source>
</evidence>
<organism evidence="8 9">
    <name type="scientific">Lepraria neglecta</name>
    <dbReference type="NCBI Taxonomy" id="209136"/>
    <lineage>
        <taxon>Eukaryota</taxon>
        <taxon>Fungi</taxon>
        <taxon>Dikarya</taxon>
        <taxon>Ascomycota</taxon>
        <taxon>Pezizomycotina</taxon>
        <taxon>Lecanoromycetes</taxon>
        <taxon>OSLEUM clade</taxon>
        <taxon>Lecanoromycetidae</taxon>
        <taxon>Lecanorales</taxon>
        <taxon>Lecanorineae</taxon>
        <taxon>Stereocaulaceae</taxon>
        <taxon>Lepraria</taxon>
    </lineage>
</organism>
<dbReference type="GO" id="GO:0016705">
    <property type="term" value="F:oxidoreductase activity, acting on paired donors, with incorporation or reduction of molecular oxygen"/>
    <property type="evidence" value="ECO:0007669"/>
    <property type="project" value="InterPro"/>
</dbReference>
<evidence type="ECO:0000256" key="7">
    <source>
        <dbReference type="PIRSR" id="PIRSR602403-1"/>
    </source>
</evidence>
<evidence type="ECO:0000256" key="6">
    <source>
        <dbReference type="ARBA" id="ARBA00023033"/>
    </source>
</evidence>
<dbReference type="InterPro" id="IPR036396">
    <property type="entry name" value="Cyt_P450_sf"/>
</dbReference>
<reference evidence="8" key="1">
    <citation type="submission" date="2022-11" db="EMBL/GenBank/DDBJ databases">
        <title>Chromosomal genome sequence assembly and mating type (MAT) locus characterization of the leprose asexual lichenized fungus Lepraria neglecta (Nyl.) Erichsen.</title>
        <authorList>
            <person name="Allen J.L."/>
            <person name="Pfeffer B."/>
        </authorList>
    </citation>
    <scope>NUCLEOTIDE SEQUENCE</scope>
    <source>
        <strain evidence="8">Allen 5258</strain>
    </source>
</reference>
<name>A0AAD9YY96_9LECA</name>
<gene>
    <name evidence="8" type="ORF">OEA41_004661</name>
</gene>
<dbReference type="Gene3D" id="1.10.630.10">
    <property type="entry name" value="Cytochrome P450"/>
    <property type="match status" value="1"/>
</dbReference>
<dbReference type="PRINTS" id="PR00465">
    <property type="entry name" value="EP450IV"/>
</dbReference>
<dbReference type="GO" id="GO:0004497">
    <property type="term" value="F:monooxygenase activity"/>
    <property type="evidence" value="ECO:0007669"/>
    <property type="project" value="UniProtKB-KW"/>
</dbReference>
<dbReference type="Pfam" id="PF00067">
    <property type="entry name" value="p450"/>
    <property type="match status" value="1"/>
</dbReference>
<evidence type="ECO:0000256" key="3">
    <source>
        <dbReference type="ARBA" id="ARBA00022723"/>
    </source>
</evidence>
<evidence type="ECO:0000256" key="4">
    <source>
        <dbReference type="ARBA" id="ARBA00023002"/>
    </source>
</evidence>
<keyword evidence="3 7" id="KW-0479">Metal-binding</keyword>
<dbReference type="InterPro" id="IPR001128">
    <property type="entry name" value="Cyt_P450"/>
</dbReference>
<dbReference type="EMBL" id="JASNWA010000010">
    <property type="protein sequence ID" value="KAK3168215.1"/>
    <property type="molecule type" value="Genomic_DNA"/>
</dbReference>
<accession>A0AAD9YY96</accession>
<keyword evidence="6" id="KW-0503">Monooxygenase</keyword>
<evidence type="ECO:0000256" key="1">
    <source>
        <dbReference type="ARBA" id="ARBA00001971"/>
    </source>
</evidence>
<comment type="cofactor">
    <cofactor evidence="1 7">
        <name>heme</name>
        <dbReference type="ChEBI" id="CHEBI:30413"/>
    </cofactor>
</comment>
<dbReference type="InterPro" id="IPR002403">
    <property type="entry name" value="Cyt_P450_E_grp-IV"/>
</dbReference>
<evidence type="ECO:0000256" key="5">
    <source>
        <dbReference type="ARBA" id="ARBA00023004"/>
    </source>
</evidence>
<dbReference type="PANTHER" id="PTHR46206:SF6">
    <property type="entry name" value="CYTOCHROME P450 MONOOXYGENASE AN1598-RELATED"/>
    <property type="match status" value="1"/>
</dbReference>
<comment type="caution">
    <text evidence="8">The sequence shown here is derived from an EMBL/GenBank/DDBJ whole genome shotgun (WGS) entry which is preliminary data.</text>
</comment>
<evidence type="ECO:0000313" key="9">
    <source>
        <dbReference type="Proteomes" id="UP001276659"/>
    </source>
</evidence>
<keyword evidence="5 7" id="KW-0408">Iron</keyword>
<dbReference type="GO" id="GO:0020037">
    <property type="term" value="F:heme binding"/>
    <property type="evidence" value="ECO:0007669"/>
    <property type="project" value="InterPro"/>
</dbReference>
<evidence type="ECO:0000313" key="8">
    <source>
        <dbReference type="EMBL" id="KAK3168215.1"/>
    </source>
</evidence>
<feature type="binding site" description="axial binding residue" evidence="7">
    <location>
        <position position="142"/>
    </location>
    <ligand>
        <name>heme</name>
        <dbReference type="ChEBI" id="CHEBI:30413"/>
    </ligand>
    <ligandPart>
        <name>Fe</name>
        <dbReference type="ChEBI" id="CHEBI:18248"/>
    </ligandPart>
</feature>
<comment type="similarity">
    <text evidence="2">Belongs to the cytochrome P450 family.</text>
</comment>
<dbReference type="Proteomes" id="UP001276659">
    <property type="component" value="Unassembled WGS sequence"/>
</dbReference>
<sequence length="144" mass="16935">MNAVHVLYDLAAHPKYFEEIREEVREVAREDRGWQKTSYARLRKLDSFMKESWRFNPPSMLSYYRVMQENHVLSDGTELPKGSHICMPVNMIQNDPEITPEPEVFDGLRYCKYRQRQGEGHLHQFATTEKNLLNFGHGKYACPG</sequence>
<dbReference type="PANTHER" id="PTHR46206">
    <property type="entry name" value="CYTOCHROME P450"/>
    <property type="match status" value="1"/>
</dbReference>
<keyword evidence="4" id="KW-0560">Oxidoreductase</keyword>
<evidence type="ECO:0000256" key="2">
    <source>
        <dbReference type="ARBA" id="ARBA00010617"/>
    </source>
</evidence>
<dbReference type="AlphaFoldDB" id="A0AAD9YY96"/>
<proteinExistence type="inferred from homology"/>
<keyword evidence="9" id="KW-1185">Reference proteome</keyword>
<dbReference type="GO" id="GO:0005506">
    <property type="term" value="F:iron ion binding"/>
    <property type="evidence" value="ECO:0007669"/>
    <property type="project" value="InterPro"/>
</dbReference>